<gene>
    <name evidence="8" type="primary">LOC112292837</name>
    <name evidence="7" type="ORF">PHYPA_020206</name>
</gene>
<dbReference type="AlphaFoldDB" id="A0A2K1JEG8"/>
<dbReference type="InterPro" id="IPR004342">
    <property type="entry name" value="EXS_C"/>
</dbReference>
<evidence type="ECO:0000256" key="1">
    <source>
        <dbReference type="ARBA" id="ARBA00004141"/>
    </source>
</evidence>
<protein>
    <recommendedName>
        <fullName evidence="6">EXS domain-containing protein</fullName>
    </recommendedName>
</protein>
<evidence type="ECO:0000313" key="9">
    <source>
        <dbReference type="Proteomes" id="UP000006727"/>
    </source>
</evidence>
<evidence type="ECO:0000256" key="2">
    <source>
        <dbReference type="ARBA" id="ARBA00022692"/>
    </source>
</evidence>
<dbReference type="GO" id="GO:0016020">
    <property type="term" value="C:membrane"/>
    <property type="evidence" value="ECO:0007669"/>
    <property type="project" value="UniProtKB-SubCell"/>
</dbReference>
<evidence type="ECO:0000313" key="8">
    <source>
        <dbReference type="EnsemblPlants" id="Pp3c15_24780V3.1"/>
    </source>
</evidence>
<sequence length="455" mass="52901">MKTTLFSKDFLSSAEWDSGSNQEMNDKGSSSVESVMKVNAPSTWGIQAISFAVWILICLKVAYESLVLMNVATLDKFLYEVYLYYNPVFLMSAMVWLWGVNVYVFLTMRFPYARVFELDPNHVSHQEIWKIASWMTVAVITSMTAYLYLYSHGMVSMAASQPVLLYLMVPLMLGLPLDMFYMNTRFYFLRTLVRLTFPIQPISFADFFVADVLTSMAKVLSDVERSACRMYHRQVATVAWLNANDTCGGHSIYIPIVLAYPYLSRLLQCLRQYHDTKDKSCLFNALKYTTTFPVIFISALKYHVELPYWFSTLRPLWVLCAILNSCYSFWWDITKDWDLGWMSGPWKPVKQSLRPTLMYNQPWVYYWAIGSNMVLRAAWTYKLSAHLRHNFKTVFLFSFLEMLRRFQWIFFRVEIAALKLSSSTASNPLSRVTSIPLKDIDSETEHLLSGLNHDV</sequence>
<feature type="transmembrane region" description="Helical" evidence="5">
    <location>
        <begin position="44"/>
        <end position="63"/>
    </location>
</feature>
<proteinExistence type="predicted"/>
<dbReference type="EMBL" id="ABEU02000015">
    <property type="protein sequence ID" value="PNR39926.1"/>
    <property type="molecule type" value="Genomic_DNA"/>
</dbReference>
<dbReference type="Gramene" id="Pp3c15_24780V3.1">
    <property type="protein sequence ID" value="Pp3c15_24780V3.1"/>
    <property type="gene ID" value="Pp3c15_24780"/>
</dbReference>
<evidence type="ECO:0000256" key="4">
    <source>
        <dbReference type="ARBA" id="ARBA00023136"/>
    </source>
</evidence>
<reference evidence="7 9" key="2">
    <citation type="journal article" date="2018" name="Plant J.">
        <title>The Physcomitrella patens chromosome-scale assembly reveals moss genome structure and evolution.</title>
        <authorList>
            <person name="Lang D."/>
            <person name="Ullrich K.K."/>
            <person name="Murat F."/>
            <person name="Fuchs J."/>
            <person name="Jenkins J."/>
            <person name="Haas F.B."/>
            <person name="Piednoel M."/>
            <person name="Gundlach H."/>
            <person name="Van Bel M."/>
            <person name="Meyberg R."/>
            <person name="Vives C."/>
            <person name="Morata J."/>
            <person name="Symeonidi A."/>
            <person name="Hiss M."/>
            <person name="Muchero W."/>
            <person name="Kamisugi Y."/>
            <person name="Saleh O."/>
            <person name="Blanc G."/>
            <person name="Decker E.L."/>
            <person name="van Gessel N."/>
            <person name="Grimwood J."/>
            <person name="Hayes R.D."/>
            <person name="Graham S.W."/>
            <person name="Gunter L.E."/>
            <person name="McDaniel S.F."/>
            <person name="Hoernstein S.N.W."/>
            <person name="Larsson A."/>
            <person name="Li F.W."/>
            <person name="Perroud P.F."/>
            <person name="Phillips J."/>
            <person name="Ranjan P."/>
            <person name="Rokshar D.S."/>
            <person name="Rothfels C.J."/>
            <person name="Schneider L."/>
            <person name="Shu S."/>
            <person name="Stevenson D.W."/>
            <person name="Thummler F."/>
            <person name="Tillich M."/>
            <person name="Villarreal Aguilar J.C."/>
            <person name="Widiez T."/>
            <person name="Wong G.K."/>
            <person name="Wymore A."/>
            <person name="Zhang Y."/>
            <person name="Zimmer A.D."/>
            <person name="Quatrano R.S."/>
            <person name="Mayer K.F.X."/>
            <person name="Goodstein D."/>
            <person name="Casacuberta J.M."/>
            <person name="Vandepoele K."/>
            <person name="Reski R."/>
            <person name="Cuming A.C."/>
            <person name="Tuskan G.A."/>
            <person name="Maumus F."/>
            <person name="Salse J."/>
            <person name="Schmutz J."/>
            <person name="Rensing S.A."/>
        </authorList>
    </citation>
    <scope>NUCLEOTIDE SEQUENCE [LARGE SCALE GENOMIC DNA]</scope>
    <source>
        <strain evidence="8 9">cv. Gransden 2004</strain>
    </source>
</reference>
<evidence type="ECO:0000313" key="7">
    <source>
        <dbReference type="EMBL" id="PNR39926.1"/>
    </source>
</evidence>
<evidence type="ECO:0000256" key="5">
    <source>
        <dbReference type="SAM" id="Phobius"/>
    </source>
</evidence>
<feature type="transmembrane region" description="Helical" evidence="5">
    <location>
        <begin position="163"/>
        <end position="181"/>
    </location>
</feature>
<dbReference type="STRING" id="3218.A0A2K1JEG8"/>
<evidence type="ECO:0000259" key="6">
    <source>
        <dbReference type="PROSITE" id="PS51380"/>
    </source>
</evidence>
<keyword evidence="2 5" id="KW-0812">Transmembrane</keyword>
<comment type="subcellular location">
    <subcellularLocation>
        <location evidence="1">Membrane</location>
        <topology evidence="1">Multi-pass membrane protein</topology>
    </subcellularLocation>
</comment>
<dbReference type="PANTHER" id="PTHR10783">
    <property type="entry name" value="XENOTROPIC AND POLYTROPIC RETROVIRUS RECEPTOR 1-RELATED"/>
    <property type="match status" value="1"/>
</dbReference>
<keyword evidence="3 5" id="KW-1133">Transmembrane helix</keyword>
<accession>A0A2K1JEG8</accession>
<evidence type="ECO:0000256" key="3">
    <source>
        <dbReference type="ARBA" id="ARBA00022989"/>
    </source>
</evidence>
<dbReference type="EnsemblPlants" id="Pp3c15_24780V3.1">
    <property type="protein sequence ID" value="Pp3c15_24780V3.1"/>
    <property type="gene ID" value="Pp3c15_24780"/>
</dbReference>
<feature type="transmembrane region" description="Helical" evidence="5">
    <location>
        <begin position="83"/>
        <end position="106"/>
    </location>
</feature>
<keyword evidence="4 5" id="KW-0472">Membrane</keyword>
<dbReference type="PANTHER" id="PTHR10783:SF46">
    <property type="entry name" value="PROTEIN ERD1 HOMOLOG 2"/>
    <property type="match status" value="1"/>
</dbReference>
<reference evidence="8" key="3">
    <citation type="submission" date="2020-12" db="UniProtKB">
        <authorList>
            <consortium name="EnsemblPlants"/>
        </authorList>
    </citation>
    <scope>IDENTIFICATION</scope>
</reference>
<dbReference type="Pfam" id="PF03124">
    <property type="entry name" value="EXS"/>
    <property type="match status" value="1"/>
</dbReference>
<reference evidence="7 9" key="1">
    <citation type="journal article" date="2008" name="Science">
        <title>The Physcomitrella genome reveals evolutionary insights into the conquest of land by plants.</title>
        <authorList>
            <person name="Rensing S."/>
            <person name="Lang D."/>
            <person name="Zimmer A."/>
            <person name="Terry A."/>
            <person name="Salamov A."/>
            <person name="Shapiro H."/>
            <person name="Nishiyama T."/>
            <person name="Perroud P.-F."/>
            <person name="Lindquist E."/>
            <person name="Kamisugi Y."/>
            <person name="Tanahashi T."/>
            <person name="Sakakibara K."/>
            <person name="Fujita T."/>
            <person name="Oishi K."/>
            <person name="Shin-I T."/>
            <person name="Kuroki Y."/>
            <person name="Toyoda A."/>
            <person name="Suzuki Y."/>
            <person name="Hashimoto A."/>
            <person name="Yamaguchi K."/>
            <person name="Sugano A."/>
            <person name="Kohara Y."/>
            <person name="Fujiyama A."/>
            <person name="Anterola A."/>
            <person name="Aoki S."/>
            <person name="Ashton N."/>
            <person name="Barbazuk W.B."/>
            <person name="Barker E."/>
            <person name="Bennetzen J."/>
            <person name="Bezanilla M."/>
            <person name="Blankenship R."/>
            <person name="Cho S.H."/>
            <person name="Dutcher S."/>
            <person name="Estelle M."/>
            <person name="Fawcett J.A."/>
            <person name="Gundlach H."/>
            <person name="Hanada K."/>
            <person name="Heyl A."/>
            <person name="Hicks K.A."/>
            <person name="Hugh J."/>
            <person name="Lohr M."/>
            <person name="Mayer K."/>
            <person name="Melkozernov A."/>
            <person name="Murata T."/>
            <person name="Nelson D."/>
            <person name="Pils B."/>
            <person name="Prigge M."/>
            <person name="Reiss B."/>
            <person name="Renner T."/>
            <person name="Rombauts S."/>
            <person name="Rushton P."/>
            <person name="Sanderfoot A."/>
            <person name="Schween G."/>
            <person name="Shiu S.-H."/>
            <person name="Stueber K."/>
            <person name="Theodoulou F.L."/>
            <person name="Tu H."/>
            <person name="Van de Peer Y."/>
            <person name="Verrier P.J."/>
            <person name="Waters E."/>
            <person name="Wood A."/>
            <person name="Yang L."/>
            <person name="Cove D."/>
            <person name="Cuming A."/>
            <person name="Hasebe M."/>
            <person name="Lucas S."/>
            <person name="Mishler D.B."/>
            <person name="Reski R."/>
            <person name="Grigoriev I."/>
            <person name="Quatrano R.S."/>
            <person name="Boore J.L."/>
        </authorList>
    </citation>
    <scope>NUCLEOTIDE SEQUENCE [LARGE SCALE GENOMIC DNA]</scope>
    <source>
        <strain evidence="8 9">cv. Gransden 2004</strain>
    </source>
</reference>
<organism evidence="7">
    <name type="scientific">Physcomitrium patens</name>
    <name type="common">Spreading-leaved earth moss</name>
    <name type="synonym">Physcomitrella patens</name>
    <dbReference type="NCBI Taxonomy" id="3218"/>
    <lineage>
        <taxon>Eukaryota</taxon>
        <taxon>Viridiplantae</taxon>
        <taxon>Streptophyta</taxon>
        <taxon>Embryophyta</taxon>
        <taxon>Bryophyta</taxon>
        <taxon>Bryophytina</taxon>
        <taxon>Bryopsida</taxon>
        <taxon>Funariidae</taxon>
        <taxon>Funariales</taxon>
        <taxon>Funariaceae</taxon>
        <taxon>Physcomitrium</taxon>
    </lineage>
</organism>
<dbReference type="PaxDb" id="3218-PP1S66_254V6.1"/>
<name>A0A2K1JEG8_PHYPA</name>
<dbReference type="PROSITE" id="PS51380">
    <property type="entry name" value="EXS"/>
    <property type="match status" value="1"/>
</dbReference>
<feature type="transmembrane region" description="Helical" evidence="5">
    <location>
        <begin position="131"/>
        <end position="151"/>
    </location>
</feature>
<dbReference type="Proteomes" id="UP000006727">
    <property type="component" value="Chromosome 15"/>
</dbReference>
<dbReference type="GO" id="GO:0005802">
    <property type="term" value="C:trans-Golgi network"/>
    <property type="evidence" value="ECO:0000318"/>
    <property type="project" value="GO_Central"/>
</dbReference>
<feature type="domain" description="EXS" evidence="6">
    <location>
        <begin position="245"/>
        <end position="447"/>
    </location>
</feature>
<keyword evidence="9" id="KW-1185">Reference proteome</keyword>